<dbReference type="InterPro" id="IPR000827">
    <property type="entry name" value="Chemokine_CC_CS"/>
</dbReference>
<evidence type="ECO:0000256" key="5">
    <source>
        <dbReference type="ARBA" id="ARBA00023198"/>
    </source>
</evidence>
<evidence type="ECO:0000256" key="7">
    <source>
        <dbReference type="SAM" id="Phobius"/>
    </source>
</evidence>
<evidence type="ECO:0000256" key="4">
    <source>
        <dbReference type="ARBA" id="ARBA00023157"/>
    </source>
</evidence>
<keyword evidence="6" id="KW-0964">Secreted</keyword>
<dbReference type="Gene3D" id="2.40.50.40">
    <property type="match status" value="1"/>
</dbReference>
<gene>
    <name evidence="9" type="ORF">BN2614_LOCUS3</name>
</gene>
<evidence type="ECO:0000313" key="9">
    <source>
        <dbReference type="EMBL" id="VCX42329.1"/>
    </source>
</evidence>
<dbReference type="GO" id="GO:0030335">
    <property type="term" value="P:positive regulation of cell migration"/>
    <property type="evidence" value="ECO:0007669"/>
    <property type="project" value="TreeGrafter"/>
</dbReference>
<dbReference type="PANTHER" id="PTHR12015">
    <property type="entry name" value="SMALL INDUCIBLE CYTOKINE A"/>
    <property type="match status" value="1"/>
</dbReference>
<comment type="subcellular location">
    <subcellularLocation>
        <location evidence="6">Secreted</location>
    </subcellularLocation>
</comment>
<dbReference type="Proteomes" id="UP000269945">
    <property type="component" value="Unassembled WGS sequence"/>
</dbReference>
<keyword evidence="2 6" id="KW-0145">Chemotaxis</keyword>
<feature type="transmembrane region" description="Helical" evidence="7">
    <location>
        <begin position="62"/>
        <end position="80"/>
    </location>
</feature>
<keyword evidence="7" id="KW-0812">Transmembrane</keyword>
<feature type="non-terminal residue" evidence="9">
    <location>
        <position position="1"/>
    </location>
</feature>
<evidence type="ECO:0000256" key="3">
    <source>
        <dbReference type="ARBA" id="ARBA00022514"/>
    </source>
</evidence>
<comment type="similarity">
    <text evidence="1 6">Belongs to the intercrine beta (chemokine CC) family.</text>
</comment>
<dbReference type="Pfam" id="PF00048">
    <property type="entry name" value="IL8"/>
    <property type="match status" value="1"/>
</dbReference>
<dbReference type="GO" id="GO:0048245">
    <property type="term" value="P:eosinophil chemotaxis"/>
    <property type="evidence" value="ECO:0007669"/>
    <property type="project" value="TreeGrafter"/>
</dbReference>
<feature type="domain" description="Chemokine interleukin-8-like" evidence="8">
    <location>
        <begin position="88"/>
        <end position="146"/>
    </location>
</feature>
<keyword evidence="7" id="KW-0472">Membrane</keyword>
<dbReference type="SMART" id="SM00199">
    <property type="entry name" value="SCY"/>
    <property type="match status" value="1"/>
</dbReference>
<dbReference type="CDD" id="cd00272">
    <property type="entry name" value="Chemokine_CC"/>
    <property type="match status" value="1"/>
</dbReference>
<dbReference type="AlphaFoldDB" id="A0A9X9QAR8"/>
<dbReference type="GO" id="GO:0008009">
    <property type="term" value="F:chemokine activity"/>
    <property type="evidence" value="ECO:0007669"/>
    <property type="project" value="InterPro"/>
</dbReference>
<dbReference type="GO" id="GO:0005615">
    <property type="term" value="C:extracellular space"/>
    <property type="evidence" value="ECO:0007669"/>
    <property type="project" value="UniProtKB-KW"/>
</dbReference>
<reference evidence="9 10" key="1">
    <citation type="submission" date="2018-10" db="EMBL/GenBank/DDBJ databases">
        <authorList>
            <person name="Ekblom R."/>
            <person name="Jareborg N."/>
        </authorList>
    </citation>
    <scope>NUCLEOTIDE SEQUENCE [LARGE SCALE GENOMIC DNA]</scope>
    <source>
        <tissue evidence="9">Muscle</tissue>
    </source>
</reference>
<dbReference type="GO" id="GO:0048020">
    <property type="term" value="F:CCR chemokine receptor binding"/>
    <property type="evidence" value="ECO:0007669"/>
    <property type="project" value="TreeGrafter"/>
</dbReference>
<dbReference type="SUPFAM" id="SSF54117">
    <property type="entry name" value="Interleukin 8-like chemokines"/>
    <property type="match status" value="1"/>
</dbReference>
<evidence type="ECO:0000259" key="8">
    <source>
        <dbReference type="SMART" id="SM00199"/>
    </source>
</evidence>
<evidence type="ECO:0000256" key="1">
    <source>
        <dbReference type="ARBA" id="ARBA00010868"/>
    </source>
</evidence>
<proteinExistence type="inferred from homology"/>
<dbReference type="PROSITE" id="PS00472">
    <property type="entry name" value="SMALL_CYTOKINES_CC"/>
    <property type="match status" value="1"/>
</dbReference>
<dbReference type="PANTHER" id="PTHR12015:SF73">
    <property type="entry name" value="C-C MOTIF CHEMOKINE 26"/>
    <property type="match status" value="1"/>
</dbReference>
<evidence type="ECO:0000256" key="2">
    <source>
        <dbReference type="ARBA" id="ARBA00022500"/>
    </source>
</evidence>
<dbReference type="GO" id="GO:0070098">
    <property type="term" value="P:chemokine-mediated signaling pathway"/>
    <property type="evidence" value="ECO:0007669"/>
    <property type="project" value="TreeGrafter"/>
</dbReference>
<keyword evidence="10" id="KW-1185">Reference proteome</keyword>
<dbReference type="InterPro" id="IPR001811">
    <property type="entry name" value="Chemokine_IL8-like_dom"/>
</dbReference>
<dbReference type="FunFam" id="2.40.50.40:FF:000002">
    <property type="entry name" value="C-C motif chemokine"/>
    <property type="match status" value="1"/>
</dbReference>
<name>A0A9X9QAR8_GULGU</name>
<sequence length="150" mass="17147">SSKGIRLLLHYRVKKATFVLNHKFLWKSLRGQLSPIKGGQVESGAIWEKAVEGPACSTMKNFPVGFLLLLIFILSVHSGVATRGSDIAKFCCFKYSHKILPWKWVHSYQFTRNSCPQQAVIFTTKKGHKVCAQPKEKWVQIYISLLRKQQ</sequence>
<evidence type="ECO:0000256" key="6">
    <source>
        <dbReference type="RuleBase" id="RU361150"/>
    </source>
</evidence>
<dbReference type="GO" id="GO:0061844">
    <property type="term" value="P:antimicrobial humoral immune response mediated by antimicrobial peptide"/>
    <property type="evidence" value="ECO:0007669"/>
    <property type="project" value="TreeGrafter"/>
</dbReference>
<keyword evidence="3 6" id="KW-0202">Cytokine</keyword>
<organism evidence="9 10">
    <name type="scientific">Gulo gulo</name>
    <name type="common">Wolverine</name>
    <name type="synonym">Gluton</name>
    <dbReference type="NCBI Taxonomy" id="48420"/>
    <lineage>
        <taxon>Eukaryota</taxon>
        <taxon>Metazoa</taxon>
        <taxon>Chordata</taxon>
        <taxon>Craniata</taxon>
        <taxon>Vertebrata</taxon>
        <taxon>Euteleostomi</taxon>
        <taxon>Mammalia</taxon>
        <taxon>Eutheria</taxon>
        <taxon>Laurasiatheria</taxon>
        <taxon>Carnivora</taxon>
        <taxon>Caniformia</taxon>
        <taxon>Musteloidea</taxon>
        <taxon>Mustelidae</taxon>
        <taxon>Guloninae</taxon>
        <taxon>Gulo</taxon>
    </lineage>
</organism>
<keyword evidence="7" id="KW-1133">Transmembrane helix</keyword>
<dbReference type="GO" id="GO:0006954">
    <property type="term" value="P:inflammatory response"/>
    <property type="evidence" value="ECO:0007669"/>
    <property type="project" value="UniProtKB-KW"/>
</dbReference>
<keyword evidence="4" id="KW-1015">Disulfide bond</keyword>
<dbReference type="InterPro" id="IPR039809">
    <property type="entry name" value="Chemokine_b/g/d"/>
</dbReference>
<dbReference type="EMBL" id="CYRY02046568">
    <property type="protein sequence ID" value="VCX42329.1"/>
    <property type="molecule type" value="Genomic_DNA"/>
</dbReference>
<evidence type="ECO:0000313" key="10">
    <source>
        <dbReference type="Proteomes" id="UP000269945"/>
    </source>
</evidence>
<accession>A0A9X9QAR8</accession>
<keyword evidence="5" id="KW-0395">Inflammatory response</keyword>
<comment type="caution">
    <text evidence="9">The sequence shown here is derived from an EMBL/GenBank/DDBJ whole genome shotgun (WGS) entry which is preliminary data.</text>
</comment>
<dbReference type="InterPro" id="IPR036048">
    <property type="entry name" value="Interleukin_8-like_sf"/>
</dbReference>
<protein>
    <recommendedName>
        <fullName evidence="6">C-C motif chemokine</fullName>
    </recommendedName>
</protein>